<dbReference type="SUPFAM" id="SSF55447">
    <property type="entry name" value="CO dehydrogenase flavoprotein C-terminal domain-like"/>
    <property type="match status" value="1"/>
</dbReference>
<dbReference type="Gene3D" id="3.30.465.10">
    <property type="match status" value="1"/>
</dbReference>
<dbReference type="Pfam" id="PF00941">
    <property type="entry name" value="FAD_binding_5"/>
    <property type="match status" value="1"/>
</dbReference>
<keyword evidence="1" id="KW-0285">Flavoprotein</keyword>
<dbReference type="SUPFAM" id="SSF56176">
    <property type="entry name" value="FAD-binding/transporter-associated domain-like"/>
    <property type="match status" value="1"/>
</dbReference>
<dbReference type="RefSeq" id="WP_348955203.1">
    <property type="nucleotide sequence ID" value="NZ_JBDZYD010000014.1"/>
</dbReference>
<gene>
    <name evidence="5" type="ORF">ABJI51_34075</name>
</gene>
<evidence type="ECO:0000313" key="6">
    <source>
        <dbReference type="Proteomes" id="UP001440984"/>
    </source>
</evidence>
<dbReference type="EMBL" id="JBDZYD010000014">
    <property type="protein sequence ID" value="MEQ0564138.1"/>
    <property type="molecule type" value="Genomic_DNA"/>
</dbReference>
<dbReference type="PANTHER" id="PTHR42659">
    <property type="entry name" value="XANTHINE DEHYDROGENASE SUBUNIT C-RELATED"/>
    <property type="match status" value="1"/>
</dbReference>
<dbReference type="InterPro" id="IPR002346">
    <property type="entry name" value="Mopterin_DH_FAD-bd"/>
</dbReference>
<dbReference type="InterPro" id="IPR051312">
    <property type="entry name" value="Diverse_Substr_Oxidored"/>
</dbReference>
<dbReference type="InterPro" id="IPR036683">
    <property type="entry name" value="CO_DH_flav_C_dom_sf"/>
</dbReference>
<keyword evidence="2" id="KW-0274">FAD</keyword>
<feature type="domain" description="FAD-binding PCMH-type" evidence="4">
    <location>
        <begin position="1"/>
        <end position="177"/>
    </location>
</feature>
<comment type="caution">
    <text evidence="5">The sequence shown here is derived from an EMBL/GenBank/DDBJ whole genome shotgun (WGS) entry which is preliminary data.</text>
</comment>
<dbReference type="InterPro" id="IPR036318">
    <property type="entry name" value="FAD-bd_PCMH-like_sf"/>
</dbReference>
<dbReference type="Gene3D" id="3.30.390.50">
    <property type="entry name" value="CO dehydrogenase flavoprotein, C-terminal domain"/>
    <property type="match status" value="1"/>
</dbReference>
<dbReference type="Proteomes" id="UP001440984">
    <property type="component" value="Unassembled WGS sequence"/>
</dbReference>
<dbReference type="PANTHER" id="PTHR42659:SF2">
    <property type="entry name" value="XANTHINE DEHYDROGENASE SUBUNIT C-RELATED"/>
    <property type="match status" value="1"/>
</dbReference>
<evidence type="ECO:0000259" key="4">
    <source>
        <dbReference type="PROSITE" id="PS51387"/>
    </source>
</evidence>
<evidence type="ECO:0000313" key="5">
    <source>
        <dbReference type="EMBL" id="MEQ0564138.1"/>
    </source>
</evidence>
<accession>A0ABV0LPA4</accession>
<dbReference type="InterPro" id="IPR016169">
    <property type="entry name" value="FAD-bd_PCMH_sub2"/>
</dbReference>
<sequence length="274" mass="29023">MIPAEFRYTRASTVDEALDLLATHGDEAKVLAGGHSLLPLMKLRLAAPEYVVDIGPVGELRYVRIEGDEVAIGALSRYRDLALDPVLLKHAPLLAEVSGSVGDRQVRHRGTIGGSLAHADPAADLPAAVLASDATLVARGPDGERRIPAAEFFLGPFTTPLDPAELLTEVRVPRQTGAGWAFEKFTRRAIDWAMVGVTVTGGRVGLVNMGGVPLRATATEQALAAGASIEEAAALAAEGTNPPDEPHATAEYRRHLARVLTRRALTRADARRSG</sequence>
<dbReference type="Pfam" id="PF03450">
    <property type="entry name" value="CO_deh_flav_C"/>
    <property type="match status" value="1"/>
</dbReference>
<dbReference type="InterPro" id="IPR005107">
    <property type="entry name" value="CO_DH_flav_C"/>
</dbReference>
<name>A0ABV0LPA4_9PSEU</name>
<evidence type="ECO:0000256" key="2">
    <source>
        <dbReference type="ARBA" id="ARBA00022827"/>
    </source>
</evidence>
<keyword evidence="3" id="KW-0560">Oxidoreductase</keyword>
<keyword evidence="6" id="KW-1185">Reference proteome</keyword>
<proteinExistence type="predicted"/>
<reference evidence="5 6" key="1">
    <citation type="submission" date="2024-05" db="EMBL/GenBank/DDBJ databases">
        <authorList>
            <person name="Zhao H."/>
            <person name="Xu Y."/>
            <person name="Lin S."/>
            <person name="Spain J.C."/>
            <person name="Zhou N.-Y."/>
        </authorList>
    </citation>
    <scope>NUCLEOTIDE SEQUENCE [LARGE SCALE GENOMIC DNA]</scope>
    <source>
        <strain evidence="5 6">NEAU-NG30</strain>
    </source>
</reference>
<dbReference type="InterPro" id="IPR016167">
    <property type="entry name" value="FAD-bd_PCMH_sub1"/>
</dbReference>
<dbReference type="PROSITE" id="PS51387">
    <property type="entry name" value="FAD_PCMH"/>
    <property type="match status" value="1"/>
</dbReference>
<dbReference type="InterPro" id="IPR016166">
    <property type="entry name" value="FAD-bd_PCMH"/>
</dbReference>
<evidence type="ECO:0000256" key="1">
    <source>
        <dbReference type="ARBA" id="ARBA00022630"/>
    </source>
</evidence>
<evidence type="ECO:0000256" key="3">
    <source>
        <dbReference type="ARBA" id="ARBA00023002"/>
    </source>
</evidence>
<organism evidence="5 6">
    <name type="scientific">Amycolatopsis melonis</name>
    <dbReference type="NCBI Taxonomy" id="3156488"/>
    <lineage>
        <taxon>Bacteria</taxon>
        <taxon>Bacillati</taxon>
        <taxon>Actinomycetota</taxon>
        <taxon>Actinomycetes</taxon>
        <taxon>Pseudonocardiales</taxon>
        <taxon>Pseudonocardiaceae</taxon>
        <taxon>Amycolatopsis</taxon>
    </lineage>
</organism>
<dbReference type="Gene3D" id="3.30.43.10">
    <property type="entry name" value="Uridine Diphospho-n-acetylenolpyruvylglucosamine Reductase, domain 2"/>
    <property type="match status" value="1"/>
</dbReference>
<dbReference type="SMART" id="SM01092">
    <property type="entry name" value="CO_deh_flav_C"/>
    <property type="match status" value="1"/>
</dbReference>
<protein>
    <submittedName>
        <fullName evidence="5">Xanthine dehydrogenase family protein subunit M</fullName>
    </submittedName>
</protein>